<dbReference type="GO" id="GO:0000107">
    <property type="term" value="F:imidazoleglycerol-phosphate synthase activity"/>
    <property type="evidence" value="ECO:0007669"/>
    <property type="project" value="TreeGrafter"/>
</dbReference>
<keyword evidence="3" id="KW-0028">Amino-acid biosynthesis</keyword>
<dbReference type="AlphaFoldDB" id="A0A926N9I6"/>
<evidence type="ECO:0000313" key="11">
    <source>
        <dbReference type="EMBL" id="MBD1372233.1"/>
    </source>
</evidence>
<evidence type="ECO:0000256" key="4">
    <source>
        <dbReference type="ARBA" id="ARBA00022801"/>
    </source>
</evidence>
<dbReference type="InterPro" id="IPR029062">
    <property type="entry name" value="Class_I_gatase-like"/>
</dbReference>
<dbReference type="GO" id="GO:0000105">
    <property type="term" value="P:L-histidine biosynthetic process"/>
    <property type="evidence" value="ECO:0007669"/>
    <property type="project" value="UniProtKB-KW"/>
</dbReference>
<organism evidence="11 12">
    <name type="scientific">Polycladospora coralii</name>
    <dbReference type="NCBI Taxonomy" id="2771432"/>
    <lineage>
        <taxon>Bacteria</taxon>
        <taxon>Bacillati</taxon>
        <taxon>Bacillota</taxon>
        <taxon>Bacilli</taxon>
        <taxon>Bacillales</taxon>
        <taxon>Thermoactinomycetaceae</taxon>
        <taxon>Polycladospora</taxon>
    </lineage>
</organism>
<evidence type="ECO:0000256" key="9">
    <source>
        <dbReference type="ARBA" id="ARBA00049534"/>
    </source>
</evidence>
<evidence type="ECO:0000256" key="2">
    <source>
        <dbReference type="ARBA" id="ARBA00011152"/>
    </source>
</evidence>
<dbReference type="PROSITE" id="PS51273">
    <property type="entry name" value="GATASE_TYPE_1"/>
    <property type="match status" value="1"/>
</dbReference>
<evidence type="ECO:0000256" key="3">
    <source>
        <dbReference type="ARBA" id="ARBA00022605"/>
    </source>
</evidence>
<comment type="catalytic activity">
    <reaction evidence="9">
        <text>L-glutamine + H2O = L-glutamate + NH4(+)</text>
        <dbReference type="Rhea" id="RHEA:15889"/>
        <dbReference type="ChEBI" id="CHEBI:15377"/>
        <dbReference type="ChEBI" id="CHEBI:28938"/>
        <dbReference type="ChEBI" id="CHEBI:29985"/>
        <dbReference type="ChEBI" id="CHEBI:58359"/>
        <dbReference type="EC" id="3.5.1.2"/>
    </reaction>
</comment>
<name>A0A926N9I6_9BACL</name>
<accession>A0A926N9I6</accession>
<proteinExistence type="predicted"/>
<dbReference type="InterPro" id="IPR010139">
    <property type="entry name" value="Imidazole-glycPsynth_HisH"/>
</dbReference>
<evidence type="ECO:0000256" key="1">
    <source>
        <dbReference type="ARBA" id="ARBA00005091"/>
    </source>
</evidence>
<sequence length="201" mass="22782">MLAIIDLGVESEKQIGYALRQMKIAHVYANTPEKLADASHIILTATGSFKDAMQTLVAQKLDQALFQHHFKQKPLLGIGLGMHLLFTSSDEDGYFQGLNFIHGHIIPIDHQRPCCPHQGWEWLSFKYPHPLLKGLSEENVYYDHLYHARVSNNDDVIAHSESGQSIQAIVARNHNFGIQFQPEKSGDLGLQLLYRFSQINH</sequence>
<protein>
    <submittedName>
        <fullName evidence="11">Imidazole glycerol phosphate synthase subunit HisH</fullName>
    </submittedName>
</protein>
<keyword evidence="4" id="KW-0378">Hydrolase</keyword>
<dbReference type="Pfam" id="PF00117">
    <property type="entry name" value="GATase"/>
    <property type="match status" value="1"/>
</dbReference>
<comment type="caution">
    <text evidence="11">The sequence shown here is derived from an EMBL/GenBank/DDBJ whole genome shotgun (WGS) entry which is preliminary data.</text>
</comment>
<dbReference type="InterPro" id="IPR017926">
    <property type="entry name" value="GATASE"/>
</dbReference>
<dbReference type="EMBL" id="JACXAH010000008">
    <property type="protein sequence ID" value="MBD1372233.1"/>
    <property type="molecule type" value="Genomic_DNA"/>
</dbReference>
<keyword evidence="6" id="KW-0368">Histidine biosynthesis</keyword>
<reference evidence="11" key="1">
    <citation type="submission" date="2020-09" db="EMBL/GenBank/DDBJ databases">
        <title>A novel bacterium of genus Hazenella, isolated from South China Sea.</title>
        <authorList>
            <person name="Huang H."/>
            <person name="Mo K."/>
            <person name="Hu Y."/>
        </authorList>
    </citation>
    <scope>NUCLEOTIDE SEQUENCE</scope>
    <source>
        <strain evidence="11">IB182357</strain>
    </source>
</reference>
<comment type="subunit">
    <text evidence="2">Heterodimer of HisH and HisF.</text>
</comment>
<dbReference type="GO" id="GO:0016829">
    <property type="term" value="F:lyase activity"/>
    <property type="evidence" value="ECO:0007669"/>
    <property type="project" value="UniProtKB-KW"/>
</dbReference>
<keyword evidence="12" id="KW-1185">Reference proteome</keyword>
<evidence type="ECO:0000256" key="8">
    <source>
        <dbReference type="ARBA" id="ARBA00047838"/>
    </source>
</evidence>
<dbReference type="Proteomes" id="UP000661691">
    <property type="component" value="Unassembled WGS sequence"/>
</dbReference>
<keyword evidence="5" id="KW-0315">Glutamine amidotransferase</keyword>
<dbReference type="PIRSF" id="PIRSF000495">
    <property type="entry name" value="Amidotransf_hisH"/>
    <property type="match status" value="1"/>
</dbReference>
<evidence type="ECO:0000259" key="10">
    <source>
        <dbReference type="Pfam" id="PF00117"/>
    </source>
</evidence>
<gene>
    <name evidence="11" type="primary">hisH</name>
    <name evidence="11" type="ORF">IC620_07630</name>
</gene>
<comment type="pathway">
    <text evidence="1">Amino-acid biosynthesis; L-histidine biosynthesis; L-histidine from 5-phospho-alpha-D-ribose 1-diphosphate: step 5/9.</text>
</comment>
<dbReference type="PANTHER" id="PTHR42701">
    <property type="entry name" value="IMIDAZOLE GLYCEROL PHOSPHATE SYNTHASE SUBUNIT HISH"/>
    <property type="match status" value="1"/>
</dbReference>
<dbReference type="PANTHER" id="PTHR42701:SF1">
    <property type="entry name" value="IMIDAZOLE GLYCEROL PHOSPHATE SYNTHASE SUBUNIT HISH"/>
    <property type="match status" value="1"/>
</dbReference>
<evidence type="ECO:0000313" key="12">
    <source>
        <dbReference type="Proteomes" id="UP000661691"/>
    </source>
</evidence>
<dbReference type="Gene3D" id="3.40.50.880">
    <property type="match status" value="1"/>
</dbReference>
<comment type="catalytic activity">
    <reaction evidence="8">
        <text>5-[(5-phospho-1-deoxy-D-ribulos-1-ylimino)methylamino]-1-(5-phospho-beta-D-ribosyl)imidazole-4-carboxamide + L-glutamine = D-erythro-1-(imidazol-4-yl)glycerol 3-phosphate + 5-amino-1-(5-phospho-beta-D-ribosyl)imidazole-4-carboxamide + L-glutamate + H(+)</text>
        <dbReference type="Rhea" id="RHEA:24793"/>
        <dbReference type="ChEBI" id="CHEBI:15378"/>
        <dbReference type="ChEBI" id="CHEBI:29985"/>
        <dbReference type="ChEBI" id="CHEBI:58278"/>
        <dbReference type="ChEBI" id="CHEBI:58359"/>
        <dbReference type="ChEBI" id="CHEBI:58475"/>
        <dbReference type="ChEBI" id="CHEBI:58525"/>
        <dbReference type="EC" id="4.3.2.10"/>
    </reaction>
</comment>
<evidence type="ECO:0000256" key="7">
    <source>
        <dbReference type="ARBA" id="ARBA00023239"/>
    </source>
</evidence>
<dbReference type="GO" id="GO:0004359">
    <property type="term" value="F:glutaminase activity"/>
    <property type="evidence" value="ECO:0007669"/>
    <property type="project" value="UniProtKB-EC"/>
</dbReference>
<feature type="domain" description="Glutamine amidotransferase" evidence="10">
    <location>
        <begin position="35"/>
        <end position="187"/>
    </location>
</feature>
<dbReference type="RefSeq" id="WP_191139642.1">
    <property type="nucleotide sequence ID" value="NZ_JACXAG020000003.1"/>
</dbReference>
<evidence type="ECO:0000256" key="5">
    <source>
        <dbReference type="ARBA" id="ARBA00022962"/>
    </source>
</evidence>
<dbReference type="NCBIfam" id="TIGR01855">
    <property type="entry name" value="IMP_synth_hisH"/>
    <property type="match status" value="1"/>
</dbReference>
<dbReference type="SUPFAM" id="SSF52317">
    <property type="entry name" value="Class I glutamine amidotransferase-like"/>
    <property type="match status" value="1"/>
</dbReference>
<evidence type="ECO:0000256" key="6">
    <source>
        <dbReference type="ARBA" id="ARBA00023102"/>
    </source>
</evidence>
<keyword evidence="7" id="KW-0456">Lyase</keyword>